<dbReference type="OrthoDB" id="68195at2"/>
<dbReference type="STRING" id="1005945.SAMN05216561_11515"/>
<feature type="signal peptide" evidence="1">
    <location>
        <begin position="1"/>
        <end position="26"/>
    </location>
</feature>
<dbReference type="AlphaFoldDB" id="A0A1I3M8T8"/>
<reference evidence="3 4" key="1">
    <citation type="submission" date="2016-10" db="EMBL/GenBank/DDBJ databases">
        <authorList>
            <person name="de Groot N.N."/>
        </authorList>
    </citation>
    <scope>NUCLEOTIDE SEQUENCE [LARGE SCALE GENOMIC DNA]</scope>
    <source>
        <strain evidence="3 4">CGMCC 1.11156</strain>
    </source>
</reference>
<feature type="domain" description="SCP" evidence="2">
    <location>
        <begin position="39"/>
        <end position="141"/>
    </location>
</feature>
<evidence type="ECO:0000313" key="3">
    <source>
        <dbReference type="EMBL" id="SFI93398.1"/>
    </source>
</evidence>
<evidence type="ECO:0000259" key="2">
    <source>
        <dbReference type="Pfam" id="PF00188"/>
    </source>
</evidence>
<dbReference type="Gene3D" id="3.40.33.10">
    <property type="entry name" value="CAP"/>
    <property type="match status" value="1"/>
</dbReference>
<organism evidence="3 4">
    <name type="scientific">Nocardioides psychrotolerans</name>
    <dbReference type="NCBI Taxonomy" id="1005945"/>
    <lineage>
        <taxon>Bacteria</taxon>
        <taxon>Bacillati</taxon>
        <taxon>Actinomycetota</taxon>
        <taxon>Actinomycetes</taxon>
        <taxon>Propionibacteriales</taxon>
        <taxon>Nocardioidaceae</taxon>
        <taxon>Nocardioides</taxon>
    </lineage>
</organism>
<dbReference type="EMBL" id="FOQG01000015">
    <property type="protein sequence ID" value="SFI93398.1"/>
    <property type="molecule type" value="Genomic_DNA"/>
</dbReference>
<evidence type="ECO:0000313" key="4">
    <source>
        <dbReference type="Proteomes" id="UP000198649"/>
    </source>
</evidence>
<protein>
    <submittedName>
        <fullName evidence="3">Uncharacterized conserved protein YkwD, contains CAP (CSP/antigen 5/PR1) domain</fullName>
    </submittedName>
</protein>
<dbReference type="PANTHER" id="PTHR31157">
    <property type="entry name" value="SCP DOMAIN-CONTAINING PROTEIN"/>
    <property type="match status" value="1"/>
</dbReference>
<dbReference type="Proteomes" id="UP000198649">
    <property type="component" value="Unassembled WGS sequence"/>
</dbReference>
<name>A0A1I3M8T8_9ACTN</name>
<accession>A0A1I3M8T8</accession>
<keyword evidence="1" id="KW-0732">Signal</keyword>
<dbReference type="CDD" id="cd05379">
    <property type="entry name" value="CAP_bacterial"/>
    <property type="match status" value="1"/>
</dbReference>
<feature type="chain" id="PRO_5011681662" evidence="1">
    <location>
        <begin position="27"/>
        <end position="151"/>
    </location>
</feature>
<evidence type="ECO:0000256" key="1">
    <source>
        <dbReference type="SAM" id="SignalP"/>
    </source>
</evidence>
<dbReference type="RefSeq" id="WP_091115853.1">
    <property type="nucleotide sequence ID" value="NZ_BKAF01000051.1"/>
</dbReference>
<dbReference type="InterPro" id="IPR014044">
    <property type="entry name" value="CAP_dom"/>
</dbReference>
<dbReference type="SUPFAM" id="SSF55797">
    <property type="entry name" value="PR-1-like"/>
    <property type="match status" value="1"/>
</dbReference>
<dbReference type="Pfam" id="PF00188">
    <property type="entry name" value="CAP"/>
    <property type="match status" value="1"/>
</dbReference>
<keyword evidence="4" id="KW-1185">Reference proteome</keyword>
<sequence>MLPRILAALCLTMTTLGVATMSPAEAKTPEQGYQSSAFAATNQARVAHDRLKVRVNGCVQRFAVRQAKRMAAQQEMFHQDLGPILTTCGLSKVGENVAYGYSSGSWVVKKGWMKSAGHRHNILDNDFALLGVGARQGADGTWYAAQVFGRR</sequence>
<dbReference type="InterPro" id="IPR035940">
    <property type="entry name" value="CAP_sf"/>
</dbReference>
<proteinExistence type="predicted"/>
<gene>
    <name evidence="3" type="ORF">SAMN05216561_11515</name>
</gene>
<dbReference type="PANTHER" id="PTHR31157:SF1">
    <property type="entry name" value="SCP DOMAIN-CONTAINING PROTEIN"/>
    <property type="match status" value="1"/>
</dbReference>